<sequence length="70" mass="8525">MHQQKSRRDIEREYSASQKLHNFEGKYHYRGEKATGFYIYRHGVIYIVESSTIHSFFLHSIHRNLRVLTR</sequence>
<organism evidence="1 2">
    <name type="scientific">Olea europaea subsp. europaea</name>
    <dbReference type="NCBI Taxonomy" id="158383"/>
    <lineage>
        <taxon>Eukaryota</taxon>
        <taxon>Viridiplantae</taxon>
        <taxon>Streptophyta</taxon>
        <taxon>Embryophyta</taxon>
        <taxon>Tracheophyta</taxon>
        <taxon>Spermatophyta</taxon>
        <taxon>Magnoliopsida</taxon>
        <taxon>eudicotyledons</taxon>
        <taxon>Gunneridae</taxon>
        <taxon>Pentapetalae</taxon>
        <taxon>asterids</taxon>
        <taxon>lamiids</taxon>
        <taxon>Lamiales</taxon>
        <taxon>Oleaceae</taxon>
        <taxon>Oleeae</taxon>
        <taxon>Olea</taxon>
    </lineage>
</organism>
<proteinExistence type="predicted"/>
<dbReference type="Gramene" id="OE9A000884T1">
    <property type="protein sequence ID" value="OE9A000884C1"/>
    <property type="gene ID" value="OE9A000884"/>
</dbReference>
<comment type="caution">
    <text evidence="1">The sequence shown here is derived from an EMBL/GenBank/DDBJ whole genome shotgun (WGS) entry which is preliminary data.</text>
</comment>
<name>A0A8S0UVQ1_OLEEU</name>
<protein>
    <submittedName>
        <fullName evidence="1">Uncharacterized protein</fullName>
    </submittedName>
</protein>
<evidence type="ECO:0000313" key="1">
    <source>
        <dbReference type="EMBL" id="CAA3023378.1"/>
    </source>
</evidence>
<dbReference type="Proteomes" id="UP000594638">
    <property type="component" value="Unassembled WGS sequence"/>
</dbReference>
<reference evidence="1 2" key="1">
    <citation type="submission" date="2019-12" db="EMBL/GenBank/DDBJ databases">
        <authorList>
            <person name="Alioto T."/>
            <person name="Alioto T."/>
            <person name="Gomez Garrido J."/>
        </authorList>
    </citation>
    <scope>NUCLEOTIDE SEQUENCE [LARGE SCALE GENOMIC DNA]</scope>
</reference>
<keyword evidence="2" id="KW-1185">Reference proteome</keyword>
<evidence type="ECO:0000313" key="2">
    <source>
        <dbReference type="Proteomes" id="UP000594638"/>
    </source>
</evidence>
<accession>A0A8S0UVQ1</accession>
<dbReference type="EMBL" id="CACTIH010009089">
    <property type="protein sequence ID" value="CAA3023378.1"/>
    <property type="molecule type" value="Genomic_DNA"/>
</dbReference>
<dbReference type="AlphaFoldDB" id="A0A8S0UVQ1"/>
<gene>
    <name evidence="1" type="ORF">OLEA9_A000884</name>
</gene>